<keyword evidence="2" id="KW-1185">Reference proteome</keyword>
<dbReference type="EMBL" id="JAAIYP010000008">
    <property type="protein sequence ID" value="NFV79009.1"/>
    <property type="molecule type" value="Genomic_DNA"/>
</dbReference>
<sequence length="90" mass="9543">MMVRISARVFDAAGRDAGELDATLNWVLGYFSKKCPNVGLLTHLAESGGSTVTVEISDEVASKILNKFGECKDSLVSTLLSVAYSLGGME</sequence>
<evidence type="ECO:0000313" key="2">
    <source>
        <dbReference type="Proteomes" id="UP000480684"/>
    </source>
</evidence>
<protein>
    <submittedName>
        <fullName evidence="1">Uncharacterized protein</fullName>
    </submittedName>
</protein>
<dbReference type="RefSeq" id="WP_163674623.1">
    <property type="nucleotide sequence ID" value="NZ_JAAIYP010000008.1"/>
</dbReference>
<dbReference type="Proteomes" id="UP000480684">
    <property type="component" value="Unassembled WGS sequence"/>
</dbReference>
<gene>
    <name evidence="1" type="ORF">G4223_02625</name>
</gene>
<organism evidence="1 2">
    <name type="scientific">Magnetospirillum aberrantis SpK</name>
    <dbReference type="NCBI Taxonomy" id="908842"/>
    <lineage>
        <taxon>Bacteria</taxon>
        <taxon>Pseudomonadati</taxon>
        <taxon>Pseudomonadota</taxon>
        <taxon>Alphaproteobacteria</taxon>
        <taxon>Rhodospirillales</taxon>
        <taxon>Rhodospirillaceae</taxon>
        <taxon>Magnetospirillum</taxon>
    </lineage>
</organism>
<comment type="caution">
    <text evidence="1">The sequence shown here is derived from an EMBL/GenBank/DDBJ whole genome shotgun (WGS) entry which is preliminary data.</text>
</comment>
<name>A0A7C9UU16_9PROT</name>
<evidence type="ECO:0000313" key="1">
    <source>
        <dbReference type="EMBL" id="NFV79009.1"/>
    </source>
</evidence>
<reference evidence="1 2" key="1">
    <citation type="submission" date="2020-02" db="EMBL/GenBank/DDBJ databases">
        <authorList>
            <person name="Dziuba M."/>
            <person name="Kuznetsov B."/>
            <person name="Mardanov A."/>
            <person name="Ravin N."/>
            <person name="Grouzdev D."/>
        </authorList>
    </citation>
    <scope>NUCLEOTIDE SEQUENCE [LARGE SCALE GENOMIC DNA]</scope>
    <source>
        <strain evidence="1 2">SpK</strain>
    </source>
</reference>
<proteinExistence type="predicted"/>
<accession>A0A7C9UU16</accession>
<dbReference type="AlphaFoldDB" id="A0A7C9UU16"/>